<reference evidence="1" key="1">
    <citation type="submission" date="2023-03" db="EMBL/GenBank/DDBJ databases">
        <authorList>
            <person name="Steffen K."/>
            <person name="Cardenas P."/>
        </authorList>
    </citation>
    <scope>NUCLEOTIDE SEQUENCE</scope>
</reference>
<dbReference type="Pfam" id="PF00071">
    <property type="entry name" value="Ras"/>
    <property type="match status" value="1"/>
</dbReference>
<keyword evidence="2" id="KW-1185">Reference proteome</keyword>
<dbReference type="GO" id="GO:0005525">
    <property type="term" value="F:GTP binding"/>
    <property type="evidence" value="ECO:0007669"/>
    <property type="project" value="InterPro"/>
</dbReference>
<dbReference type="PROSITE" id="PS51419">
    <property type="entry name" value="RAB"/>
    <property type="match status" value="1"/>
</dbReference>
<comment type="caution">
    <text evidence="1">The sequence shown here is derived from an EMBL/GenBank/DDBJ whole genome shotgun (WGS) entry which is preliminary data.</text>
</comment>
<dbReference type="InterPro" id="IPR001806">
    <property type="entry name" value="Small_GTPase"/>
</dbReference>
<dbReference type="InterPro" id="IPR027417">
    <property type="entry name" value="P-loop_NTPase"/>
</dbReference>
<proteinExistence type="predicted"/>
<protein>
    <submittedName>
        <fullName evidence="1">Ras-related protein Rab-43</fullName>
    </submittedName>
</protein>
<sequence length="97" mass="10812">MLLIGTKKDTVTSQPRLREVPFNHAKRYAATKNMLDAIETSAKDNTNIEGTFMRMARALWRKNEGLSSVADTEMSFRLSTQTMEKGKGHACSSCSVL</sequence>
<dbReference type="Proteomes" id="UP001174909">
    <property type="component" value="Unassembled WGS sequence"/>
</dbReference>
<evidence type="ECO:0000313" key="2">
    <source>
        <dbReference type="Proteomes" id="UP001174909"/>
    </source>
</evidence>
<dbReference type="Gene3D" id="3.40.50.300">
    <property type="entry name" value="P-loop containing nucleotide triphosphate hydrolases"/>
    <property type="match status" value="1"/>
</dbReference>
<dbReference type="EMBL" id="CASHTH010003889">
    <property type="protein sequence ID" value="CAI8050959.1"/>
    <property type="molecule type" value="Genomic_DNA"/>
</dbReference>
<organism evidence="1 2">
    <name type="scientific">Geodia barretti</name>
    <name type="common">Barrett's horny sponge</name>
    <dbReference type="NCBI Taxonomy" id="519541"/>
    <lineage>
        <taxon>Eukaryota</taxon>
        <taxon>Metazoa</taxon>
        <taxon>Porifera</taxon>
        <taxon>Demospongiae</taxon>
        <taxon>Heteroscleromorpha</taxon>
        <taxon>Tetractinellida</taxon>
        <taxon>Astrophorina</taxon>
        <taxon>Geodiidae</taxon>
        <taxon>Geodia</taxon>
    </lineage>
</organism>
<dbReference type="AlphaFoldDB" id="A0AA35TNM3"/>
<name>A0AA35TNM3_GEOBA</name>
<accession>A0AA35TNM3</accession>
<evidence type="ECO:0000313" key="1">
    <source>
        <dbReference type="EMBL" id="CAI8050959.1"/>
    </source>
</evidence>
<dbReference type="GO" id="GO:0003924">
    <property type="term" value="F:GTPase activity"/>
    <property type="evidence" value="ECO:0007669"/>
    <property type="project" value="InterPro"/>
</dbReference>
<dbReference type="SUPFAM" id="SSF52540">
    <property type="entry name" value="P-loop containing nucleoside triphosphate hydrolases"/>
    <property type="match status" value="1"/>
</dbReference>
<gene>
    <name evidence="1" type="ORF">GBAR_LOCUS27948</name>
</gene>